<sequence length="182" mass="20965">MSYITLHYLNKQCTSACESLFIVVHINTIKIILCLGNNWKIISGKNEGQTQVVCSEFEDICNWSFPLDIHLVSTGVPGWPKIYIQVYHLDWFGRTHLYGYGFVSLPTSPGSHTLNCYTWRPFGTVRERFVQFFLGGGPRIKYPDLVFTSKDRYKLNTEAMGVVTFDVNVLLRNFDKFGVEYN</sequence>
<dbReference type="EMBL" id="CM043020">
    <property type="protein sequence ID" value="KAI4459119.1"/>
    <property type="molecule type" value="Genomic_DNA"/>
</dbReference>
<evidence type="ECO:0000313" key="2">
    <source>
        <dbReference type="Proteomes" id="UP001056778"/>
    </source>
</evidence>
<keyword evidence="2" id="KW-1185">Reference proteome</keyword>
<organism evidence="1 2">
    <name type="scientific">Holotrichia oblita</name>
    <name type="common">Chafer beetle</name>
    <dbReference type="NCBI Taxonomy" id="644536"/>
    <lineage>
        <taxon>Eukaryota</taxon>
        <taxon>Metazoa</taxon>
        <taxon>Ecdysozoa</taxon>
        <taxon>Arthropoda</taxon>
        <taxon>Hexapoda</taxon>
        <taxon>Insecta</taxon>
        <taxon>Pterygota</taxon>
        <taxon>Neoptera</taxon>
        <taxon>Endopterygota</taxon>
        <taxon>Coleoptera</taxon>
        <taxon>Polyphaga</taxon>
        <taxon>Scarabaeiformia</taxon>
        <taxon>Scarabaeidae</taxon>
        <taxon>Melolonthinae</taxon>
        <taxon>Holotrichia</taxon>
    </lineage>
</organism>
<gene>
    <name evidence="1" type="ORF">MML48_6g00020147</name>
</gene>
<evidence type="ECO:0000313" key="1">
    <source>
        <dbReference type="EMBL" id="KAI4459119.1"/>
    </source>
</evidence>
<protein>
    <submittedName>
        <fullName evidence="1">B9 domain-containing</fullName>
    </submittedName>
</protein>
<proteinExistence type="predicted"/>
<reference evidence="1" key="1">
    <citation type="submission" date="2022-04" db="EMBL/GenBank/DDBJ databases">
        <title>Chromosome-scale genome assembly of Holotrichia oblita Faldermann.</title>
        <authorList>
            <person name="Rongchong L."/>
        </authorList>
    </citation>
    <scope>NUCLEOTIDE SEQUENCE</scope>
    <source>
        <strain evidence="1">81SQS9</strain>
    </source>
</reference>
<name>A0ACB9SX17_HOLOL</name>
<dbReference type="Proteomes" id="UP001056778">
    <property type="component" value="Chromosome 6"/>
</dbReference>
<comment type="caution">
    <text evidence="1">The sequence shown here is derived from an EMBL/GenBank/DDBJ whole genome shotgun (WGS) entry which is preliminary data.</text>
</comment>
<accession>A0ACB9SX17</accession>